<gene>
    <name evidence="4" type="ORF">ACFQGD_06625</name>
</gene>
<evidence type="ECO:0000256" key="1">
    <source>
        <dbReference type="ARBA" id="ARBA00022741"/>
    </source>
</evidence>
<dbReference type="EMBL" id="JBHSXX010000001">
    <property type="protein sequence ID" value="MFC6866818.1"/>
    <property type="molecule type" value="Genomic_DNA"/>
</dbReference>
<dbReference type="SUPFAM" id="SSF52540">
    <property type="entry name" value="P-loop containing nucleoside triphosphate hydrolases"/>
    <property type="match status" value="1"/>
</dbReference>
<dbReference type="Pfam" id="PF00005">
    <property type="entry name" value="ABC_tran"/>
    <property type="match status" value="1"/>
</dbReference>
<dbReference type="PANTHER" id="PTHR42794:SF2">
    <property type="entry name" value="ABC TRANSPORTER ATP-BINDING PROTEIN"/>
    <property type="match status" value="1"/>
</dbReference>
<evidence type="ECO:0000256" key="2">
    <source>
        <dbReference type="ARBA" id="ARBA00022840"/>
    </source>
</evidence>
<keyword evidence="2 4" id="KW-0067">ATP-binding</keyword>
<dbReference type="Gene3D" id="3.40.50.300">
    <property type="entry name" value="P-loop containing nucleotide triphosphate hydrolases"/>
    <property type="match status" value="1"/>
</dbReference>
<accession>A0ABW2BVE2</accession>
<dbReference type="CDD" id="cd03214">
    <property type="entry name" value="ABC_Iron-Siderophores_B12_Hemin"/>
    <property type="match status" value="1"/>
</dbReference>
<keyword evidence="1" id="KW-0547">Nucleotide-binding</keyword>
<name>A0ABW2BVE2_9PSEU</name>
<protein>
    <submittedName>
        <fullName evidence="4">ABC transporter ATP-binding protein</fullName>
    </submittedName>
</protein>
<dbReference type="PANTHER" id="PTHR42794">
    <property type="entry name" value="HEMIN IMPORT ATP-BINDING PROTEIN HMUV"/>
    <property type="match status" value="1"/>
</dbReference>
<dbReference type="InterPro" id="IPR003593">
    <property type="entry name" value="AAA+_ATPase"/>
</dbReference>
<evidence type="ECO:0000313" key="4">
    <source>
        <dbReference type="EMBL" id="MFC6866818.1"/>
    </source>
</evidence>
<evidence type="ECO:0000313" key="5">
    <source>
        <dbReference type="Proteomes" id="UP001596337"/>
    </source>
</evidence>
<organism evidence="4 5">
    <name type="scientific">Haloechinothrix salitolerans</name>
    <dbReference type="NCBI Taxonomy" id="926830"/>
    <lineage>
        <taxon>Bacteria</taxon>
        <taxon>Bacillati</taxon>
        <taxon>Actinomycetota</taxon>
        <taxon>Actinomycetes</taxon>
        <taxon>Pseudonocardiales</taxon>
        <taxon>Pseudonocardiaceae</taxon>
        <taxon>Haloechinothrix</taxon>
    </lineage>
</organism>
<keyword evidence="5" id="KW-1185">Reference proteome</keyword>
<dbReference type="InterPro" id="IPR003439">
    <property type="entry name" value="ABC_transporter-like_ATP-bd"/>
</dbReference>
<dbReference type="RefSeq" id="WP_345405864.1">
    <property type="nucleotide sequence ID" value="NZ_BAABLA010000121.1"/>
</dbReference>
<dbReference type="PROSITE" id="PS00211">
    <property type="entry name" value="ABC_TRANSPORTER_1"/>
    <property type="match status" value="1"/>
</dbReference>
<feature type="domain" description="ABC transporter" evidence="3">
    <location>
        <begin position="17"/>
        <end position="249"/>
    </location>
</feature>
<dbReference type="GO" id="GO:0005524">
    <property type="term" value="F:ATP binding"/>
    <property type="evidence" value="ECO:0007669"/>
    <property type="project" value="UniProtKB-KW"/>
</dbReference>
<dbReference type="SMART" id="SM00382">
    <property type="entry name" value="AAA"/>
    <property type="match status" value="1"/>
</dbReference>
<proteinExistence type="predicted"/>
<dbReference type="Proteomes" id="UP001596337">
    <property type="component" value="Unassembled WGS sequence"/>
</dbReference>
<dbReference type="PROSITE" id="PS50893">
    <property type="entry name" value="ABC_TRANSPORTER_2"/>
    <property type="match status" value="1"/>
</dbReference>
<dbReference type="InterPro" id="IPR017871">
    <property type="entry name" value="ABC_transporter-like_CS"/>
</dbReference>
<comment type="caution">
    <text evidence="4">The sequence shown here is derived from an EMBL/GenBank/DDBJ whole genome shotgun (WGS) entry which is preliminary data.</text>
</comment>
<sequence>MTAPAETQPIQATDDHLTVSGLACAAGKRVVLRDVDFAVRRGELLALVGPNGSGKSTLLRALGGVRKPVAGDVLLDDVPLGQLSARRRARAITLVGQEEALPADLVVGEMVALGRTPHRPPWAGGDAAERAAVLAALDQVGLAYAVDHPVEQLSGGERRRALLARGLAQQTPLMLLDEPTNHLDLRHQLGLLRTVRGLGKTVVVAMHDLDLAATFCDRIAVLHDGTLLTIGTPADALTPTVIHDAFGVLATPVTHPRTGRTHLLFSADETEPHP</sequence>
<dbReference type="InterPro" id="IPR027417">
    <property type="entry name" value="P-loop_NTPase"/>
</dbReference>
<evidence type="ECO:0000259" key="3">
    <source>
        <dbReference type="PROSITE" id="PS50893"/>
    </source>
</evidence>
<reference evidence="5" key="1">
    <citation type="journal article" date="2019" name="Int. J. Syst. Evol. Microbiol.">
        <title>The Global Catalogue of Microorganisms (GCM) 10K type strain sequencing project: providing services to taxonomists for standard genome sequencing and annotation.</title>
        <authorList>
            <consortium name="The Broad Institute Genomics Platform"/>
            <consortium name="The Broad Institute Genome Sequencing Center for Infectious Disease"/>
            <person name="Wu L."/>
            <person name="Ma J."/>
        </authorList>
    </citation>
    <scope>NUCLEOTIDE SEQUENCE [LARGE SCALE GENOMIC DNA]</scope>
    <source>
        <strain evidence="5">KCTC 32255</strain>
    </source>
</reference>